<dbReference type="AlphaFoldDB" id="A0A6A5Z5G9"/>
<organism evidence="2 3">
    <name type="scientific">Lophiotrema nucula</name>
    <dbReference type="NCBI Taxonomy" id="690887"/>
    <lineage>
        <taxon>Eukaryota</taxon>
        <taxon>Fungi</taxon>
        <taxon>Dikarya</taxon>
        <taxon>Ascomycota</taxon>
        <taxon>Pezizomycotina</taxon>
        <taxon>Dothideomycetes</taxon>
        <taxon>Pleosporomycetidae</taxon>
        <taxon>Pleosporales</taxon>
        <taxon>Lophiotremataceae</taxon>
        <taxon>Lophiotrema</taxon>
    </lineage>
</organism>
<protein>
    <submittedName>
        <fullName evidence="2">Uncharacterized protein</fullName>
    </submittedName>
</protein>
<sequence>MGNAKKRARLSEVRNAAIERTLTQLIVTWAEDVAEAQVMAHPTFIKLQEILRAKDKDLVQVQEDLCAKDKCFNKCMRLSWDPTMVEFNNKDVISAKHMDILKTCKHQLVDKAVNFKVVLVPRTQVDCFSYELRFVVLPTAENMEEVEFLRFLKDVVNENRDNPDYVNDSDNNGGAANTVPHIDNSREVGDESDGHCRLNKDLMTPPDERKIQLE</sequence>
<proteinExistence type="predicted"/>
<reference evidence="2" key="1">
    <citation type="journal article" date="2020" name="Stud. Mycol.">
        <title>101 Dothideomycetes genomes: a test case for predicting lifestyles and emergence of pathogens.</title>
        <authorList>
            <person name="Haridas S."/>
            <person name="Albert R."/>
            <person name="Binder M."/>
            <person name="Bloem J."/>
            <person name="Labutti K."/>
            <person name="Salamov A."/>
            <person name="Andreopoulos B."/>
            <person name="Baker S."/>
            <person name="Barry K."/>
            <person name="Bills G."/>
            <person name="Bluhm B."/>
            <person name="Cannon C."/>
            <person name="Castanera R."/>
            <person name="Culley D."/>
            <person name="Daum C."/>
            <person name="Ezra D."/>
            <person name="Gonzalez J."/>
            <person name="Henrissat B."/>
            <person name="Kuo A."/>
            <person name="Liang C."/>
            <person name="Lipzen A."/>
            <person name="Lutzoni F."/>
            <person name="Magnuson J."/>
            <person name="Mondo S."/>
            <person name="Nolan M."/>
            <person name="Ohm R."/>
            <person name="Pangilinan J."/>
            <person name="Park H.-J."/>
            <person name="Ramirez L."/>
            <person name="Alfaro M."/>
            <person name="Sun H."/>
            <person name="Tritt A."/>
            <person name="Yoshinaga Y."/>
            <person name="Zwiers L.-H."/>
            <person name="Turgeon B."/>
            <person name="Goodwin S."/>
            <person name="Spatafora J."/>
            <person name="Crous P."/>
            <person name="Grigoriev I."/>
        </authorList>
    </citation>
    <scope>NUCLEOTIDE SEQUENCE</scope>
    <source>
        <strain evidence="2">CBS 627.86</strain>
    </source>
</reference>
<evidence type="ECO:0000313" key="3">
    <source>
        <dbReference type="Proteomes" id="UP000799770"/>
    </source>
</evidence>
<accession>A0A6A5Z5G9</accession>
<keyword evidence="3" id="KW-1185">Reference proteome</keyword>
<dbReference type="Proteomes" id="UP000799770">
    <property type="component" value="Unassembled WGS sequence"/>
</dbReference>
<evidence type="ECO:0000256" key="1">
    <source>
        <dbReference type="SAM" id="MobiDB-lite"/>
    </source>
</evidence>
<gene>
    <name evidence="2" type="ORF">BDV96DRAFT_647374</name>
</gene>
<feature type="region of interest" description="Disordered" evidence="1">
    <location>
        <begin position="162"/>
        <end position="214"/>
    </location>
</feature>
<dbReference type="EMBL" id="ML977325">
    <property type="protein sequence ID" value="KAF2114682.1"/>
    <property type="molecule type" value="Genomic_DNA"/>
</dbReference>
<name>A0A6A5Z5G9_9PLEO</name>
<evidence type="ECO:0000313" key="2">
    <source>
        <dbReference type="EMBL" id="KAF2114682.1"/>
    </source>
</evidence>
<feature type="compositionally biased region" description="Basic and acidic residues" evidence="1">
    <location>
        <begin position="183"/>
        <end position="214"/>
    </location>
</feature>